<comment type="caution">
    <text evidence="1">The sequence shown here is derived from an EMBL/GenBank/DDBJ whole genome shotgun (WGS) entry which is preliminary data.</text>
</comment>
<accession>A0A835S2G2</accession>
<dbReference type="AlphaFoldDB" id="A0A835S2G2"/>
<evidence type="ECO:0000313" key="1">
    <source>
        <dbReference type="EMBL" id="KAG0496278.1"/>
    </source>
</evidence>
<gene>
    <name evidence="1" type="ORF">HPP92_000969</name>
</gene>
<dbReference type="EMBL" id="JADCNL010000001">
    <property type="protein sequence ID" value="KAG0496278.1"/>
    <property type="molecule type" value="Genomic_DNA"/>
</dbReference>
<name>A0A835S2G2_VANPL</name>
<evidence type="ECO:0000313" key="2">
    <source>
        <dbReference type="Proteomes" id="UP000636800"/>
    </source>
</evidence>
<protein>
    <submittedName>
        <fullName evidence="1">Uncharacterized protein</fullName>
    </submittedName>
</protein>
<sequence>MDRMSRSREPPERRILEVNRKRIKVVEARFQDIFPATETEEPMLHHSIFYERARPVSNDKVYK</sequence>
<proteinExistence type="predicted"/>
<reference evidence="1 2" key="1">
    <citation type="journal article" date="2020" name="Nat. Food">
        <title>A phased Vanilla planifolia genome enables genetic improvement of flavour and production.</title>
        <authorList>
            <person name="Hasing T."/>
            <person name="Tang H."/>
            <person name="Brym M."/>
            <person name="Khazi F."/>
            <person name="Huang T."/>
            <person name="Chambers A.H."/>
        </authorList>
    </citation>
    <scope>NUCLEOTIDE SEQUENCE [LARGE SCALE GENOMIC DNA]</scope>
    <source>
        <tissue evidence="1">Leaf</tissue>
    </source>
</reference>
<organism evidence="1 2">
    <name type="scientific">Vanilla planifolia</name>
    <name type="common">Vanilla</name>
    <dbReference type="NCBI Taxonomy" id="51239"/>
    <lineage>
        <taxon>Eukaryota</taxon>
        <taxon>Viridiplantae</taxon>
        <taxon>Streptophyta</taxon>
        <taxon>Embryophyta</taxon>
        <taxon>Tracheophyta</taxon>
        <taxon>Spermatophyta</taxon>
        <taxon>Magnoliopsida</taxon>
        <taxon>Liliopsida</taxon>
        <taxon>Asparagales</taxon>
        <taxon>Orchidaceae</taxon>
        <taxon>Vanilloideae</taxon>
        <taxon>Vanilleae</taxon>
        <taxon>Vanilla</taxon>
    </lineage>
</organism>
<dbReference type="Proteomes" id="UP000636800">
    <property type="component" value="Chromosome 1"/>
</dbReference>
<keyword evidence="2" id="KW-1185">Reference proteome</keyword>